<evidence type="ECO:0000313" key="2">
    <source>
        <dbReference type="EMBL" id="GAT49556.1"/>
    </source>
</evidence>
<dbReference type="Proteomes" id="UP000815677">
    <property type="component" value="Unassembled WGS sequence"/>
</dbReference>
<keyword evidence="1" id="KW-0175">Coiled coil</keyword>
<sequence length="562" mass="62971">MAIPTLSLALDPAITQLLHSNTAPAPSETLLVRTLIASRRQAADASLKAERGRNDSLAKELRKNKAEIKQLERVLSAVRRFPAELWGVVFGMYVSEYYTGGGTTHSVYHRRSAPMVLSRVCSHWRDIVLSSPRLWDDVQITVGLTPRRTPLSSECLDTIVARSAPLGFRAVIGSRTPPKTSEYERYTSTLLVQLFQTPGFVERVGHLKITMATAHYVEVVGLARQRFAALKTLHIAPRTSHADKSVSIPDILALFADTPELRNLHVIVTKGQLAPRYYGALPPFPWAQLEVIEFQCSLDARVVLWILARMPVLREATFTSVRYDLLVSDRWGFDVGVLPQEIELRKLERLTLHGWSVVRYPALRYPVLQALVLPALTHLDLRAIQSPGPAGASVDLLGGLQRRSGFELRSLAIADHLETEYIPRFLQANVGIERLEVRREDWGLFRRMRVSDLDDGASPVLLPNLRYLTVIIRDDGMSTGGDRLRKAGDELTRMLASRCADSEPASGAGVGCVRLEEVHLWIDGWEMSPESERIVRELVERGIVQDHLEREELEGEDGMSPW</sequence>
<name>A0ABQ0LI45_MYCCL</name>
<evidence type="ECO:0008006" key="4">
    <source>
        <dbReference type="Google" id="ProtNLM"/>
    </source>
</evidence>
<accession>A0ABQ0LI45</accession>
<proteinExistence type="predicted"/>
<evidence type="ECO:0000256" key="1">
    <source>
        <dbReference type="SAM" id="Coils"/>
    </source>
</evidence>
<evidence type="ECO:0000313" key="3">
    <source>
        <dbReference type="Proteomes" id="UP000815677"/>
    </source>
</evidence>
<protein>
    <recommendedName>
        <fullName evidence="4">F-box domain-containing protein</fullName>
    </recommendedName>
</protein>
<keyword evidence="3" id="KW-1185">Reference proteome</keyword>
<reference evidence="2" key="1">
    <citation type="submission" date="2014-09" db="EMBL/GenBank/DDBJ databases">
        <title>Genome sequence of the luminous mushroom Mycena chlorophos for searching fungal bioluminescence genes.</title>
        <authorList>
            <person name="Tanaka Y."/>
            <person name="Kasuga D."/>
            <person name="Oba Y."/>
            <person name="Hase S."/>
            <person name="Sato K."/>
            <person name="Oba Y."/>
            <person name="Sakakibara Y."/>
        </authorList>
    </citation>
    <scope>NUCLEOTIDE SEQUENCE</scope>
</reference>
<dbReference type="EMBL" id="DF845605">
    <property type="protein sequence ID" value="GAT49556.1"/>
    <property type="molecule type" value="Genomic_DNA"/>
</dbReference>
<feature type="coiled-coil region" evidence="1">
    <location>
        <begin position="47"/>
        <end position="74"/>
    </location>
</feature>
<gene>
    <name evidence="2" type="ORF">MCHLO_06861</name>
</gene>
<organism evidence="2 3">
    <name type="scientific">Mycena chlorophos</name>
    <name type="common">Agaric fungus</name>
    <name type="synonym">Agaricus chlorophos</name>
    <dbReference type="NCBI Taxonomy" id="658473"/>
    <lineage>
        <taxon>Eukaryota</taxon>
        <taxon>Fungi</taxon>
        <taxon>Dikarya</taxon>
        <taxon>Basidiomycota</taxon>
        <taxon>Agaricomycotina</taxon>
        <taxon>Agaricomycetes</taxon>
        <taxon>Agaricomycetidae</taxon>
        <taxon>Agaricales</taxon>
        <taxon>Marasmiineae</taxon>
        <taxon>Mycenaceae</taxon>
        <taxon>Mycena</taxon>
    </lineage>
</organism>